<comment type="similarity">
    <text evidence="2 12">Belongs to the RNA methyltransferase RsmE family.</text>
</comment>
<evidence type="ECO:0000256" key="8">
    <source>
        <dbReference type="ARBA" id="ARBA00022679"/>
    </source>
</evidence>
<comment type="subcellular location">
    <subcellularLocation>
        <location evidence="1 12">Cytoplasm</location>
    </subcellularLocation>
</comment>
<dbReference type="EC" id="2.1.1.193" evidence="3 12"/>
<keyword evidence="7 12" id="KW-0489">Methyltransferase</keyword>
<dbReference type="GO" id="GO:0032259">
    <property type="term" value="P:methylation"/>
    <property type="evidence" value="ECO:0007669"/>
    <property type="project" value="UniProtKB-KW"/>
</dbReference>
<evidence type="ECO:0000256" key="12">
    <source>
        <dbReference type="PIRNR" id="PIRNR015601"/>
    </source>
</evidence>
<evidence type="ECO:0000259" key="13">
    <source>
        <dbReference type="Pfam" id="PF04452"/>
    </source>
</evidence>
<protein>
    <recommendedName>
        <fullName evidence="4 12">Ribosomal RNA small subunit methyltransferase E</fullName>
        <ecNumber evidence="3 12">2.1.1.193</ecNumber>
    </recommendedName>
</protein>
<dbReference type="PANTHER" id="PTHR30027">
    <property type="entry name" value="RIBOSOMAL RNA SMALL SUBUNIT METHYLTRANSFERASE E"/>
    <property type="match status" value="1"/>
</dbReference>
<evidence type="ECO:0000313" key="15">
    <source>
        <dbReference type="EMBL" id="NDK38218.1"/>
    </source>
</evidence>
<dbReference type="InterPro" id="IPR046886">
    <property type="entry name" value="RsmE_MTase_dom"/>
</dbReference>
<reference evidence="15 16" key="1">
    <citation type="submission" date="2018-07" db="EMBL/GenBank/DDBJ databases">
        <title>Whole genome Sequencing of Pseudoxanthomonas gei KCTC 32298 (T).</title>
        <authorList>
            <person name="Kumar S."/>
            <person name="Bansal K."/>
            <person name="Kaur A."/>
            <person name="Patil P."/>
            <person name="Sharma S."/>
            <person name="Patil P.B."/>
        </authorList>
    </citation>
    <scope>NUCLEOTIDE SEQUENCE [LARGE SCALE GENOMIC DNA]</scope>
    <source>
        <strain evidence="15 16">KCTC 32298</strain>
    </source>
</reference>
<dbReference type="Proteomes" id="UP001429354">
    <property type="component" value="Unassembled WGS sequence"/>
</dbReference>
<evidence type="ECO:0000256" key="10">
    <source>
        <dbReference type="ARBA" id="ARBA00025699"/>
    </source>
</evidence>
<keyword evidence="6 12" id="KW-0698">rRNA processing</keyword>
<dbReference type="NCBIfam" id="TIGR00046">
    <property type="entry name" value="RsmE family RNA methyltransferase"/>
    <property type="match status" value="1"/>
</dbReference>
<gene>
    <name evidence="15" type="ORF">DT603_05105</name>
</gene>
<evidence type="ECO:0000256" key="4">
    <source>
        <dbReference type="ARBA" id="ARBA00013673"/>
    </source>
</evidence>
<dbReference type="InterPro" id="IPR029028">
    <property type="entry name" value="Alpha/beta_knot_MTases"/>
</dbReference>
<evidence type="ECO:0000256" key="6">
    <source>
        <dbReference type="ARBA" id="ARBA00022552"/>
    </source>
</evidence>
<comment type="caution">
    <text evidence="15">The sequence shown here is derived from an EMBL/GenBank/DDBJ whole genome shotgun (WGS) entry which is preliminary data.</text>
</comment>
<keyword evidence="16" id="KW-1185">Reference proteome</keyword>
<keyword evidence="5 12" id="KW-0963">Cytoplasm</keyword>
<evidence type="ECO:0000256" key="7">
    <source>
        <dbReference type="ARBA" id="ARBA00022603"/>
    </source>
</evidence>
<feature type="domain" description="Ribosomal RNA small subunit methyltransferase E PUA-like" evidence="14">
    <location>
        <begin position="21"/>
        <end position="65"/>
    </location>
</feature>
<dbReference type="PIRSF" id="PIRSF015601">
    <property type="entry name" value="MTase_slr0722"/>
    <property type="match status" value="1"/>
</dbReference>
<dbReference type="NCBIfam" id="NF008692">
    <property type="entry name" value="PRK11713.1-5"/>
    <property type="match status" value="1"/>
</dbReference>
<comment type="catalytic activity">
    <reaction evidence="11 12">
        <text>uridine(1498) in 16S rRNA + S-adenosyl-L-methionine = N(3)-methyluridine(1498) in 16S rRNA + S-adenosyl-L-homocysteine + H(+)</text>
        <dbReference type="Rhea" id="RHEA:42920"/>
        <dbReference type="Rhea" id="RHEA-COMP:10283"/>
        <dbReference type="Rhea" id="RHEA-COMP:10284"/>
        <dbReference type="ChEBI" id="CHEBI:15378"/>
        <dbReference type="ChEBI" id="CHEBI:57856"/>
        <dbReference type="ChEBI" id="CHEBI:59789"/>
        <dbReference type="ChEBI" id="CHEBI:65315"/>
        <dbReference type="ChEBI" id="CHEBI:74502"/>
        <dbReference type="EC" id="2.1.1.193"/>
    </reaction>
</comment>
<dbReference type="Gene3D" id="3.40.1280.10">
    <property type="match status" value="1"/>
</dbReference>
<keyword evidence="8 12" id="KW-0808">Transferase</keyword>
<evidence type="ECO:0000256" key="3">
    <source>
        <dbReference type="ARBA" id="ARBA00012328"/>
    </source>
</evidence>
<dbReference type="Pfam" id="PF04452">
    <property type="entry name" value="Methyltrans_RNA"/>
    <property type="match status" value="1"/>
</dbReference>
<dbReference type="PANTHER" id="PTHR30027:SF3">
    <property type="entry name" value="16S RRNA (URACIL(1498)-N(3))-METHYLTRANSFERASE"/>
    <property type="match status" value="1"/>
</dbReference>
<dbReference type="RefSeq" id="WP_162348796.1">
    <property type="nucleotide sequence ID" value="NZ_QOVG01000003.1"/>
</dbReference>
<comment type="function">
    <text evidence="10 12">Specifically methylates the N3 position of the uracil ring of uridine 1498 (m3U1498) in 16S rRNA. Acts on the fully assembled 30S ribosomal subunit.</text>
</comment>
<dbReference type="Pfam" id="PF20260">
    <property type="entry name" value="PUA_4"/>
    <property type="match status" value="1"/>
</dbReference>
<organism evidence="15 16">
    <name type="scientific">Pseudoxanthomonas gei</name>
    <dbReference type="NCBI Taxonomy" id="1383030"/>
    <lineage>
        <taxon>Bacteria</taxon>
        <taxon>Pseudomonadati</taxon>
        <taxon>Pseudomonadota</taxon>
        <taxon>Gammaproteobacteria</taxon>
        <taxon>Lysobacterales</taxon>
        <taxon>Lysobacteraceae</taxon>
        <taxon>Pseudoxanthomonas</taxon>
    </lineage>
</organism>
<dbReference type="InterPro" id="IPR029026">
    <property type="entry name" value="tRNA_m1G_MTases_N"/>
</dbReference>
<dbReference type="SUPFAM" id="SSF75217">
    <property type="entry name" value="alpha/beta knot"/>
    <property type="match status" value="1"/>
</dbReference>
<dbReference type="EMBL" id="QOVG01000003">
    <property type="protein sequence ID" value="NDK38218.1"/>
    <property type="molecule type" value="Genomic_DNA"/>
</dbReference>
<dbReference type="InterPro" id="IPR046887">
    <property type="entry name" value="RsmE_PUA-like"/>
</dbReference>
<sequence length="244" mass="25923">MRLTRCHVDVALATGARVVLPESAATHLVRVLRLREGDECILFNGDGNDHAARIATAGKREVTVDLHACQAVENESPLHITLLQGIARGEKMDLILQKATELGVARVLPVLAERTEVKLDADRTEKRMAHWRSVMVSACEQSGRARIPGLATPAGLAPAAATLDGIGLKLILDPVGEHALSGLAAPGDHHLAIAIGPEGGWSPRDRELLRIAGFTGLRLGPRILRTETAGLAAIAALQSRFGDL</sequence>
<dbReference type="InterPro" id="IPR006700">
    <property type="entry name" value="RsmE"/>
</dbReference>
<evidence type="ECO:0000313" key="16">
    <source>
        <dbReference type="Proteomes" id="UP001429354"/>
    </source>
</evidence>
<name>A0ABX0A9K4_9GAMM</name>
<proteinExistence type="inferred from homology"/>
<dbReference type="SUPFAM" id="SSF88697">
    <property type="entry name" value="PUA domain-like"/>
    <property type="match status" value="1"/>
</dbReference>
<evidence type="ECO:0000256" key="2">
    <source>
        <dbReference type="ARBA" id="ARBA00005528"/>
    </source>
</evidence>
<dbReference type="InterPro" id="IPR015947">
    <property type="entry name" value="PUA-like_sf"/>
</dbReference>
<evidence type="ECO:0000256" key="5">
    <source>
        <dbReference type="ARBA" id="ARBA00022490"/>
    </source>
</evidence>
<feature type="domain" description="Ribosomal RNA small subunit methyltransferase E methyltransferase" evidence="13">
    <location>
        <begin position="74"/>
        <end position="238"/>
    </location>
</feature>
<dbReference type="GO" id="GO:0008168">
    <property type="term" value="F:methyltransferase activity"/>
    <property type="evidence" value="ECO:0007669"/>
    <property type="project" value="UniProtKB-KW"/>
</dbReference>
<evidence type="ECO:0000256" key="9">
    <source>
        <dbReference type="ARBA" id="ARBA00022691"/>
    </source>
</evidence>
<accession>A0ABX0A9K4</accession>
<evidence type="ECO:0000256" key="11">
    <source>
        <dbReference type="ARBA" id="ARBA00047944"/>
    </source>
</evidence>
<evidence type="ECO:0000259" key="14">
    <source>
        <dbReference type="Pfam" id="PF20260"/>
    </source>
</evidence>
<keyword evidence="9 12" id="KW-0949">S-adenosyl-L-methionine</keyword>
<evidence type="ECO:0000256" key="1">
    <source>
        <dbReference type="ARBA" id="ARBA00004496"/>
    </source>
</evidence>
<dbReference type="CDD" id="cd18084">
    <property type="entry name" value="RsmE-like"/>
    <property type="match status" value="1"/>
</dbReference>